<feature type="compositionally biased region" description="Basic residues" evidence="1">
    <location>
        <begin position="10"/>
        <end position="19"/>
    </location>
</feature>
<evidence type="ECO:0000256" key="1">
    <source>
        <dbReference type="SAM" id="MobiDB-lite"/>
    </source>
</evidence>
<feature type="transmembrane region" description="Helical" evidence="2">
    <location>
        <begin position="359"/>
        <end position="380"/>
    </location>
</feature>
<reference evidence="3 4" key="1">
    <citation type="submission" date="2023-06" db="EMBL/GenBank/DDBJ databases">
        <title>Draft genome sequence of Gleimia hominis type strain CCUG 57540T.</title>
        <authorList>
            <person name="Salva-Serra F."/>
            <person name="Cardew S."/>
            <person name="Jensie Markopoulos S."/>
            <person name="Ohlen M."/>
            <person name="Inganas E."/>
            <person name="Svensson-Stadler L."/>
            <person name="Moore E.R.B."/>
        </authorList>
    </citation>
    <scope>NUCLEOTIDE SEQUENCE [LARGE SCALE GENOMIC DNA]</scope>
    <source>
        <strain evidence="3 4">CCUG 57540</strain>
    </source>
</reference>
<dbReference type="InterPro" id="IPR045931">
    <property type="entry name" value="DUF6350"/>
</dbReference>
<protein>
    <submittedName>
        <fullName evidence="3">DUF6350 family protein</fullName>
    </submittedName>
</protein>
<feature type="region of interest" description="Disordered" evidence="1">
    <location>
        <begin position="481"/>
        <end position="648"/>
    </location>
</feature>
<feature type="compositionally biased region" description="Basic and acidic residues" evidence="1">
    <location>
        <begin position="518"/>
        <end position="561"/>
    </location>
</feature>
<feature type="transmembrane region" description="Helical" evidence="2">
    <location>
        <begin position="260"/>
        <end position="281"/>
    </location>
</feature>
<feature type="transmembrane region" description="Helical" evidence="2">
    <location>
        <begin position="336"/>
        <end position="353"/>
    </location>
</feature>
<feature type="transmembrane region" description="Helical" evidence="2">
    <location>
        <begin position="102"/>
        <end position="127"/>
    </location>
</feature>
<evidence type="ECO:0000313" key="4">
    <source>
        <dbReference type="Proteomes" id="UP001247542"/>
    </source>
</evidence>
<dbReference type="Proteomes" id="UP001247542">
    <property type="component" value="Unassembled WGS sequence"/>
</dbReference>
<feature type="transmembrane region" description="Helical" evidence="2">
    <location>
        <begin position="165"/>
        <end position="184"/>
    </location>
</feature>
<keyword evidence="2" id="KW-0812">Transmembrane</keyword>
<feature type="compositionally biased region" description="Polar residues" evidence="1">
    <location>
        <begin position="30"/>
        <end position="45"/>
    </location>
</feature>
<feature type="compositionally biased region" description="Basic and acidic residues" evidence="1">
    <location>
        <begin position="572"/>
        <end position="582"/>
    </location>
</feature>
<comment type="caution">
    <text evidence="3">The sequence shown here is derived from an EMBL/GenBank/DDBJ whole genome shotgun (WGS) entry which is preliminary data.</text>
</comment>
<name>A0ABU3ID27_9ACTO</name>
<evidence type="ECO:0000313" key="3">
    <source>
        <dbReference type="EMBL" id="MDT3767871.1"/>
    </source>
</evidence>
<accession>A0ABU3ID27</accession>
<feature type="transmembrane region" description="Helical" evidence="2">
    <location>
        <begin position="220"/>
        <end position="239"/>
    </location>
</feature>
<feature type="compositionally biased region" description="Basic and acidic residues" evidence="1">
    <location>
        <begin position="637"/>
        <end position="648"/>
    </location>
</feature>
<feature type="transmembrane region" description="Helical" evidence="2">
    <location>
        <begin position="301"/>
        <end position="324"/>
    </location>
</feature>
<keyword evidence="2" id="KW-0472">Membrane</keyword>
<feature type="region of interest" description="Disordered" evidence="1">
    <location>
        <begin position="1"/>
        <end position="57"/>
    </location>
</feature>
<feature type="transmembrane region" description="Helical" evidence="2">
    <location>
        <begin position="431"/>
        <end position="450"/>
    </location>
</feature>
<sequence length="648" mass="69322">MEEMFETTRTRLRQLRQRVWRPQDPKKSTETASKQNEGSAVQTETELVEPGTEPVELKTELLEPETEPVGKREDNVGAAFETTVNLQRPEYVISLPKGWARVMVAAIEASLFTWALGAGLTLVAFLLTANNSWVLSVDWNTAMSTGADIVALGYLSPLRFAGVNLSFYPLGLTLLFILMGVVGVRYSNAISSRVSALFIPFYTVTSAVVAFFAAQHAQVWRVALGAALVATIAWAWTARKSLRSLRSPRSKLLVRALRDSAIALGATTLLGLGLVLYATVASWSQIEDISALLGAAGWDQVFVWLAQILYVPNAIAAALSWLAGPGFVTSVGAVHAPSKVVSAPIPAIPWLGAVPHGTVTAWVVAVLIVLGLVLGLVHVWKRRESSLGAHATRLAVGLGVYAAVMFAWMYASNGALWNGQMADFGPRSLLGALFVTLEVGGVGAAVSLLLHPVCLALYRRGAQAAAASLSVGSSNLKHEVRARVQARRAKSAPRSETTAAPQETNSPSEQEGPPSPDPQDRDAASAEPGSKKVPEARFEQTREPATKQTREPATKQTRELELGSEGGLEELGEQRDEQKGKADQPAGSENNQAGEVQAAAPESDQTEEDQPEARESDNTGETQAAAPESDQTEEDQPEARESDQLGEA</sequence>
<dbReference type="Pfam" id="PF19877">
    <property type="entry name" value="DUF6350"/>
    <property type="match status" value="1"/>
</dbReference>
<feature type="compositionally biased region" description="Polar residues" evidence="1">
    <location>
        <begin position="494"/>
        <end position="509"/>
    </location>
</feature>
<gene>
    <name evidence="3" type="ORF">QS713_07335</name>
</gene>
<dbReference type="EMBL" id="JASXSX010000002">
    <property type="protein sequence ID" value="MDT3767871.1"/>
    <property type="molecule type" value="Genomic_DNA"/>
</dbReference>
<feature type="transmembrane region" description="Helical" evidence="2">
    <location>
        <begin position="392"/>
        <end position="411"/>
    </location>
</feature>
<keyword evidence="2" id="KW-1133">Transmembrane helix</keyword>
<feature type="transmembrane region" description="Helical" evidence="2">
    <location>
        <begin position="196"/>
        <end position="214"/>
    </location>
</feature>
<evidence type="ECO:0000256" key="2">
    <source>
        <dbReference type="SAM" id="Phobius"/>
    </source>
</evidence>
<proteinExistence type="predicted"/>
<keyword evidence="4" id="KW-1185">Reference proteome</keyword>
<dbReference type="RefSeq" id="WP_313274003.1">
    <property type="nucleotide sequence ID" value="NZ_JASXSX010000002.1"/>
</dbReference>
<organism evidence="3 4">
    <name type="scientific">Gleimia hominis</name>
    <dbReference type="NCBI Taxonomy" id="595468"/>
    <lineage>
        <taxon>Bacteria</taxon>
        <taxon>Bacillati</taxon>
        <taxon>Actinomycetota</taxon>
        <taxon>Actinomycetes</taxon>
        <taxon>Actinomycetales</taxon>
        <taxon>Actinomycetaceae</taxon>
        <taxon>Gleimia</taxon>
    </lineage>
</organism>